<keyword evidence="2" id="KW-1185">Reference proteome</keyword>
<sequence length="314" mass="34107">MANNSPVDLSDLTFTNGVVYSRPSVRFAILLRGVRCVKCNSEHSFADVPVDYPSATDPLATLQGRLVCDTTSCATSSAVPLCLIPPDMGGAARTYLHTNCPARTDICVSQKLQTDLRHALVELDSTDALKLETTAIFTDETGYLWQFFPSGGQQASDPTLCPTCKTGADPRTHTLTWIDGSFMQRCSTDPILLKGRLLLDMESPKTATFHALAVQDPYISDPSTLTHDKTGACPLDSIKDRVRNATRAFSTVVSQPQYGVCPARPPFFGYNNSRESRTFEACRSPSCFAAVMIPVVLVPVYSPLIFSHPGTSLT</sequence>
<protein>
    <submittedName>
        <fullName evidence="1">Uncharacterized protein</fullName>
    </submittedName>
</protein>
<evidence type="ECO:0000313" key="1">
    <source>
        <dbReference type="EMBL" id="KAI9635827.1"/>
    </source>
</evidence>
<name>A0AA38H8K1_9TREE</name>
<dbReference type="RefSeq" id="XP_052945604.1">
    <property type="nucleotide sequence ID" value="XM_053088664.1"/>
</dbReference>
<dbReference type="AlphaFoldDB" id="A0AA38H8K1"/>
<accession>A0AA38H8K1</accession>
<dbReference type="GeneID" id="77727869"/>
<dbReference type="Proteomes" id="UP001164286">
    <property type="component" value="Unassembled WGS sequence"/>
</dbReference>
<proteinExistence type="predicted"/>
<gene>
    <name evidence="1" type="ORF">MKK02DRAFT_33164</name>
</gene>
<dbReference type="EMBL" id="JAKWFO010000005">
    <property type="protein sequence ID" value="KAI9635827.1"/>
    <property type="molecule type" value="Genomic_DNA"/>
</dbReference>
<reference evidence="1" key="1">
    <citation type="journal article" date="2022" name="G3 (Bethesda)">
        <title>High quality genome of the basidiomycete yeast Dioszegia hungarica PDD-24b-2 isolated from cloud water.</title>
        <authorList>
            <person name="Jarrige D."/>
            <person name="Haridas S."/>
            <person name="Bleykasten-Grosshans C."/>
            <person name="Joly M."/>
            <person name="Nadalig T."/>
            <person name="Sancelme M."/>
            <person name="Vuilleumier S."/>
            <person name="Grigoriev I.V."/>
            <person name="Amato P."/>
            <person name="Bringel F."/>
        </authorList>
    </citation>
    <scope>NUCLEOTIDE SEQUENCE</scope>
    <source>
        <strain evidence="1">PDD-24b-2</strain>
    </source>
</reference>
<organism evidence="1 2">
    <name type="scientific">Dioszegia hungarica</name>
    <dbReference type="NCBI Taxonomy" id="4972"/>
    <lineage>
        <taxon>Eukaryota</taxon>
        <taxon>Fungi</taxon>
        <taxon>Dikarya</taxon>
        <taxon>Basidiomycota</taxon>
        <taxon>Agaricomycotina</taxon>
        <taxon>Tremellomycetes</taxon>
        <taxon>Tremellales</taxon>
        <taxon>Bulleribasidiaceae</taxon>
        <taxon>Dioszegia</taxon>
    </lineage>
</organism>
<evidence type="ECO:0000313" key="2">
    <source>
        <dbReference type="Proteomes" id="UP001164286"/>
    </source>
</evidence>
<comment type="caution">
    <text evidence="1">The sequence shown here is derived from an EMBL/GenBank/DDBJ whole genome shotgun (WGS) entry which is preliminary data.</text>
</comment>